<dbReference type="Proteomes" id="UP000253490">
    <property type="component" value="Unassembled WGS sequence"/>
</dbReference>
<organism evidence="1 2">
    <name type="scientific">Alkalibaculum bacchi</name>
    <dbReference type="NCBI Taxonomy" id="645887"/>
    <lineage>
        <taxon>Bacteria</taxon>
        <taxon>Bacillati</taxon>
        <taxon>Bacillota</taxon>
        <taxon>Clostridia</taxon>
        <taxon>Eubacteriales</taxon>
        <taxon>Eubacteriaceae</taxon>
        <taxon>Alkalibaculum</taxon>
    </lineage>
</organism>
<proteinExistence type="predicted"/>
<dbReference type="NCBIfam" id="TIGR00678">
    <property type="entry name" value="holB"/>
    <property type="match status" value="1"/>
</dbReference>
<protein>
    <submittedName>
        <fullName evidence="1">DNA polymerase III delta prime subunit</fullName>
    </submittedName>
</protein>
<evidence type="ECO:0000313" key="2">
    <source>
        <dbReference type="Proteomes" id="UP000253490"/>
    </source>
</evidence>
<accession>A0A366I3B0</accession>
<dbReference type="InterPro" id="IPR004622">
    <property type="entry name" value="DNA_pol_HolB"/>
</dbReference>
<dbReference type="PANTHER" id="PTHR11669:SF8">
    <property type="entry name" value="DNA POLYMERASE III SUBUNIT DELTA"/>
    <property type="match status" value="1"/>
</dbReference>
<dbReference type="Pfam" id="PF13177">
    <property type="entry name" value="DNA_pol3_delta2"/>
    <property type="match status" value="1"/>
</dbReference>
<comment type="caution">
    <text evidence="1">The sequence shown here is derived from an EMBL/GenBank/DDBJ whole genome shotgun (WGS) entry which is preliminary data.</text>
</comment>
<sequence length="327" mass="37968">MFDQIIIDEKNKYILSKAIDYNRVNHCYIFVGPEGTNKRKTAIEFSKAILCSVDNKPCNHCTSCNKMDSGNHPDFIEIFPLESSIKISQIREIQKKMNVKSYEGDKKVFIINNCETMGIPAQNSLLKTLEEPNAGVYIILISESKERILPTILSRGQILYFNPLDKETFQSSLRKKYSLKESLLDDVYELSQGCIEKAENIIKNPEEIDQFKIFRKYIFSIMKGDYSQIFEFSKWIKDEKLSNEYIINNLLILFKNALYAKVNGSLNVYKEISECLTYEGFHDIIGNIIILQGDLKYNVNLQLQIERLLLRIQEEKLINDKGHRNTV</sequence>
<reference evidence="1 2" key="1">
    <citation type="submission" date="2018-06" db="EMBL/GenBank/DDBJ databases">
        <title>Genomic Encyclopedia of Type Strains, Phase IV (KMG-IV): sequencing the most valuable type-strain genomes for metagenomic binning, comparative biology and taxonomic classification.</title>
        <authorList>
            <person name="Goeker M."/>
        </authorList>
    </citation>
    <scope>NUCLEOTIDE SEQUENCE [LARGE SCALE GENOMIC DNA]</scope>
    <source>
        <strain evidence="1 2">DSM 22112</strain>
    </source>
</reference>
<dbReference type="EMBL" id="QNRX01000012">
    <property type="protein sequence ID" value="RBP62127.1"/>
    <property type="molecule type" value="Genomic_DNA"/>
</dbReference>
<dbReference type="AlphaFoldDB" id="A0A366I3B0"/>
<dbReference type="GO" id="GO:0006261">
    <property type="term" value="P:DNA-templated DNA replication"/>
    <property type="evidence" value="ECO:0007669"/>
    <property type="project" value="TreeGrafter"/>
</dbReference>
<dbReference type="InterPro" id="IPR050238">
    <property type="entry name" value="DNA_Rep/Repair_Clamp_Loader"/>
</dbReference>
<evidence type="ECO:0000313" key="1">
    <source>
        <dbReference type="EMBL" id="RBP62127.1"/>
    </source>
</evidence>
<dbReference type="PANTHER" id="PTHR11669">
    <property type="entry name" value="REPLICATION FACTOR C / DNA POLYMERASE III GAMMA-TAU SUBUNIT"/>
    <property type="match status" value="1"/>
</dbReference>
<dbReference type="GO" id="GO:0008408">
    <property type="term" value="F:3'-5' exonuclease activity"/>
    <property type="evidence" value="ECO:0007669"/>
    <property type="project" value="InterPro"/>
</dbReference>
<keyword evidence="2" id="KW-1185">Reference proteome</keyword>
<dbReference type="InterPro" id="IPR027417">
    <property type="entry name" value="P-loop_NTPase"/>
</dbReference>
<dbReference type="SUPFAM" id="SSF52540">
    <property type="entry name" value="P-loop containing nucleoside triphosphate hydrolases"/>
    <property type="match status" value="1"/>
</dbReference>
<dbReference type="RefSeq" id="WP_170128264.1">
    <property type="nucleotide sequence ID" value="NZ_CALNCS010000102.1"/>
</dbReference>
<gene>
    <name evidence="1" type="ORF">DES36_112100</name>
</gene>
<dbReference type="GO" id="GO:0003887">
    <property type="term" value="F:DNA-directed DNA polymerase activity"/>
    <property type="evidence" value="ECO:0007669"/>
    <property type="project" value="InterPro"/>
</dbReference>
<dbReference type="Gene3D" id="3.40.50.300">
    <property type="entry name" value="P-loop containing nucleotide triphosphate hydrolases"/>
    <property type="match status" value="1"/>
</dbReference>
<name>A0A366I3B0_9FIRM</name>